<feature type="compositionally biased region" description="Low complexity" evidence="1">
    <location>
        <begin position="373"/>
        <end position="390"/>
    </location>
</feature>
<dbReference type="EMBL" id="JAWRVI010000009">
    <property type="protein sequence ID" value="KAK4092286.1"/>
    <property type="molecule type" value="Genomic_DNA"/>
</dbReference>
<protein>
    <submittedName>
        <fullName evidence="2">Uncharacterized protein</fullName>
    </submittedName>
</protein>
<sequence>MTTRPLRSERATHVAQHGASGSGLDLDSSHPYVKDWKRIVAARRRETICLVGHVRAAMDRAASTTDGPKVLSKGFASGTAVLNPTSKLTVFPEPGCWDRTCPLGWDLPVLPLGVTLGCVTLAAEGPQRALPAPNLNDLTELMRLIQGVAGIGEKPLGHSHVGCDITQRGLKGNGRKKPASVEHDATGRVCLMWAWGKCLALLCAQHGGVRIASDGAFQRGGSLRPKARGNWWDPPGRATAPKSTRHAKSHSRAGGSMIDGHLQGGARGISKGSSAAASGLWDAHGIGSQNNADRHARAPAAHQAKAASVITEARAASDWVQASLPQGCADVIRACYRHACMAISYQEQEASDRARDGPRRQASKQARTHTVSGRRTTSNSTIGTTSSITSRHMDRPCQAPPPSPACTLHCSIYRHGDSGAVPRNSTWLEWPIARHADPLGPTPADIDCAERGHGQRTVDSECRGRAEDEMLMGIGGGGGKNA</sequence>
<proteinExistence type="predicted"/>
<feature type="region of interest" description="Disordered" evidence="1">
    <location>
        <begin position="226"/>
        <end position="259"/>
    </location>
</feature>
<accession>A0ABR0C884</accession>
<evidence type="ECO:0000313" key="2">
    <source>
        <dbReference type="EMBL" id="KAK4092286.1"/>
    </source>
</evidence>
<keyword evidence="3" id="KW-1185">Reference proteome</keyword>
<comment type="caution">
    <text evidence="2">The sequence shown here is derived from an EMBL/GenBank/DDBJ whole genome shotgun (WGS) entry which is preliminary data.</text>
</comment>
<feature type="region of interest" description="Disordered" evidence="1">
    <location>
        <begin position="348"/>
        <end position="400"/>
    </location>
</feature>
<gene>
    <name evidence="2" type="ORF">Purlil1_3539</name>
</gene>
<reference evidence="2 3" key="1">
    <citation type="journal article" date="2024" name="Microbiol. Resour. Announc.">
        <title>Genome annotations for the ascomycete fungi Trichoderma harzianum, Trichoderma aggressivum, and Purpureocillium lilacinum.</title>
        <authorList>
            <person name="Beijen E.P.W."/>
            <person name="Ohm R.A."/>
        </authorList>
    </citation>
    <scope>NUCLEOTIDE SEQUENCE [LARGE SCALE GENOMIC DNA]</scope>
    <source>
        <strain evidence="2 3">CBS 150709</strain>
    </source>
</reference>
<evidence type="ECO:0000256" key="1">
    <source>
        <dbReference type="SAM" id="MobiDB-lite"/>
    </source>
</evidence>
<feature type="compositionally biased region" description="Basic and acidic residues" evidence="1">
    <location>
        <begin position="350"/>
        <end position="359"/>
    </location>
</feature>
<dbReference type="Proteomes" id="UP001287286">
    <property type="component" value="Unassembled WGS sequence"/>
</dbReference>
<feature type="region of interest" description="Disordered" evidence="1">
    <location>
        <begin position="1"/>
        <end position="23"/>
    </location>
</feature>
<evidence type="ECO:0000313" key="3">
    <source>
        <dbReference type="Proteomes" id="UP001287286"/>
    </source>
</evidence>
<organism evidence="2 3">
    <name type="scientific">Purpureocillium lilacinum</name>
    <name type="common">Paecilomyces lilacinus</name>
    <dbReference type="NCBI Taxonomy" id="33203"/>
    <lineage>
        <taxon>Eukaryota</taxon>
        <taxon>Fungi</taxon>
        <taxon>Dikarya</taxon>
        <taxon>Ascomycota</taxon>
        <taxon>Pezizomycotina</taxon>
        <taxon>Sordariomycetes</taxon>
        <taxon>Hypocreomycetidae</taxon>
        <taxon>Hypocreales</taxon>
        <taxon>Ophiocordycipitaceae</taxon>
        <taxon>Purpureocillium</taxon>
    </lineage>
</organism>
<name>A0ABR0C884_PURLI</name>
<feature type="compositionally biased region" description="Basic and acidic residues" evidence="1">
    <location>
        <begin position="1"/>
        <end position="12"/>
    </location>
</feature>